<feature type="compositionally biased region" description="Basic residues" evidence="1">
    <location>
        <begin position="87"/>
        <end position="146"/>
    </location>
</feature>
<dbReference type="KEGG" id="dse:6618351"/>
<dbReference type="AlphaFoldDB" id="B4IFW2"/>
<feature type="compositionally biased region" description="Polar residues" evidence="1">
    <location>
        <begin position="309"/>
        <end position="320"/>
    </location>
</feature>
<feature type="region of interest" description="Disordered" evidence="1">
    <location>
        <begin position="1"/>
        <end position="162"/>
    </location>
</feature>
<evidence type="ECO:0000313" key="3">
    <source>
        <dbReference type="Proteomes" id="UP000001292"/>
    </source>
</evidence>
<proteinExistence type="predicted"/>
<gene>
    <name evidence="2" type="primary">Dsec\GM14995</name>
    <name evidence="2" type="ORF">Dsec_GM14995</name>
</gene>
<feature type="compositionally biased region" description="Low complexity" evidence="1">
    <location>
        <begin position="249"/>
        <end position="262"/>
    </location>
</feature>
<sequence>MREIEGHNASASNSKQSERKVNPLGKLNKRFLGRTINTAIRHNDREKERVQANCRQKLQDLDDVHERRKSNYSRDAPRNQSVDRSRSSSRRRSRSRHKKAKKHRSRRRTGSSRSSSRSRSRSSSHRRKKRKKKVKKHKKSSRRRRSSQSSSGGDWETAPSESLHIPAPSDVFINHSKQMGLAVAMAYGQLLNPSSQKKVCESKERSSSPISDIFRELMSDGEVDKSEKPEALSISSSDEEQNVLTIKVSSSSESSGNSSSSDSDSDAKNSVRSCITLESSDNSDIEIIAYHEEPIKACETEPASKPEYPSQSDGTNQQVDACTAVTTVDLTED</sequence>
<feature type="compositionally biased region" description="Basic and acidic residues" evidence="1">
    <location>
        <begin position="57"/>
        <end position="66"/>
    </location>
</feature>
<keyword evidence="3" id="KW-1185">Reference proteome</keyword>
<dbReference type="HOGENOM" id="CLU_834905_0_0_1"/>
<accession>B4IFW2</accession>
<dbReference type="STRING" id="7238.B4IFW2"/>
<feature type="compositionally biased region" description="Basic and acidic residues" evidence="1">
    <location>
        <begin position="219"/>
        <end position="230"/>
    </location>
</feature>
<name>B4IFW2_DROSE</name>
<evidence type="ECO:0000313" key="2">
    <source>
        <dbReference type="EMBL" id="EDW46549.1"/>
    </source>
</evidence>
<feature type="region of interest" description="Disordered" evidence="1">
    <location>
        <begin position="219"/>
        <end position="271"/>
    </location>
</feature>
<dbReference type="EMBL" id="CH480834">
    <property type="protein sequence ID" value="EDW46549.1"/>
    <property type="molecule type" value="Genomic_DNA"/>
</dbReference>
<reference evidence="2 3" key="1">
    <citation type="journal article" date="2007" name="Nature">
        <title>Evolution of genes and genomes on the Drosophila phylogeny.</title>
        <authorList>
            <consortium name="Drosophila 12 Genomes Consortium"/>
            <person name="Clark A.G."/>
            <person name="Eisen M.B."/>
            <person name="Smith D.R."/>
            <person name="Bergman C.M."/>
            <person name="Oliver B."/>
            <person name="Markow T.A."/>
            <person name="Kaufman T.C."/>
            <person name="Kellis M."/>
            <person name="Gelbart W."/>
            <person name="Iyer V.N."/>
            <person name="Pollard D.A."/>
            <person name="Sackton T.B."/>
            <person name="Larracuente A.M."/>
            <person name="Singh N.D."/>
            <person name="Abad J.P."/>
            <person name="Abt D.N."/>
            <person name="Adryan B."/>
            <person name="Aguade M."/>
            <person name="Akashi H."/>
            <person name="Anderson W.W."/>
            <person name="Aquadro C.F."/>
            <person name="Ardell D.H."/>
            <person name="Arguello R."/>
            <person name="Artieri C.G."/>
            <person name="Barbash D.A."/>
            <person name="Barker D."/>
            <person name="Barsanti P."/>
            <person name="Batterham P."/>
            <person name="Batzoglou S."/>
            <person name="Begun D."/>
            <person name="Bhutkar A."/>
            <person name="Blanco E."/>
            <person name="Bosak S.A."/>
            <person name="Bradley R.K."/>
            <person name="Brand A.D."/>
            <person name="Brent M.R."/>
            <person name="Brooks A.N."/>
            <person name="Brown R.H."/>
            <person name="Butlin R.K."/>
            <person name="Caggese C."/>
            <person name="Calvi B.R."/>
            <person name="Bernardo de Carvalho A."/>
            <person name="Caspi A."/>
            <person name="Castrezana S."/>
            <person name="Celniker S.E."/>
            <person name="Chang J.L."/>
            <person name="Chapple C."/>
            <person name="Chatterji S."/>
            <person name="Chinwalla A."/>
            <person name="Civetta A."/>
            <person name="Clifton S.W."/>
            <person name="Comeron J.M."/>
            <person name="Costello J.C."/>
            <person name="Coyne J.A."/>
            <person name="Daub J."/>
            <person name="David R.G."/>
            <person name="Delcher A.L."/>
            <person name="Delehaunty K."/>
            <person name="Do C.B."/>
            <person name="Ebling H."/>
            <person name="Edwards K."/>
            <person name="Eickbush T."/>
            <person name="Evans J.D."/>
            <person name="Filipski A."/>
            <person name="Findeiss S."/>
            <person name="Freyhult E."/>
            <person name="Fulton L."/>
            <person name="Fulton R."/>
            <person name="Garcia A.C."/>
            <person name="Gardiner A."/>
            <person name="Garfield D.A."/>
            <person name="Garvin B.E."/>
            <person name="Gibson G."/>
            <person name="Gilbert D."/>
            <person name="Gnerre S."/>
            <person name="Godfrey J."/>
            <person name="Good R."/>
            <person name="Gotea V."/>
            <person name="Gravely B."/>
            <person name="Greenberg A.J."/>
            <person name="Griffiths-Jones S."/>
            <person name="Gross S."/>
            <person name="Guigo R."/>
            <person name="Gustafson E.A."/>
            <person name="Haerty W."/>
            <person name="Hahn M.W."/>
            <person name="Halligan D.L."/>
            <person name="Halpern A.L."/>
            <person name="Halter G.M."/>
            <person name="Han M.V."/>
            <person name="Heger A."/>
            <person name="Hillier L."/>
            <person name="Hinrichs A.S."/>
            <person name="Holmes I."/>
            <person name="Hoskins R.A."/>
            <person name="Hubisz M.J."/>
            <person name="Hultmark D."/>
            <person name="Huntley M.A."/>
            <person name="Jaffe D.B."/>
            <person name="Jagadeeshan S."/>
            <person name="Jeck W.R."/>
            <person name="Johnson J."/>
            <person name="Jones C.D."/>
            <person name="Jordan W.C."/>
            <person name="Karpen G.H."/>
            <person name="Kataoka E."/>
            <person name="Keightley P.D."/>
            <person name="Kheradpour P."/>
            <person name="Kirkness E.F."/>
            <person name="Koerich L.B."/>
            <person name="Kristiansen K."/>
            <person name="Kudrna D."/>
            <person name="Kulathinal R.J."/>
            <person name="Kumar S."/>
            <person name="Kwok R."/>
            <person name="Lander E."/>
            <person name="Langley C.H."/>
            <person name="Lapoint R."/>
            <person name="Lazzaro B.P."/>
            <person name="Lee S.J."/>
            <person name="Levesque L."/>
            <person name="Li R."/>
            <person name="Lin C.F."/>
            <person name="Lin M.F."/>
            <person name="Lindblad-Toh K."/>
            <person name="Llopart A."/>
            <person name="Long M."/>
            <person name="Low L."/>
            <person name="Lozovsky E."/>
            <person name="Lu J."/>
            <person name="Luo M."/>
            <person name="Machado C.A."/>
            <person name="Makalowski W."/>
            <person name="Marzo M."/>
            <person name="Matsuda M."/>
            <person name="Matzkin L."/>
            <person name="McAllister B."/>
            <person name="McBride C.S."/>
            <person name="McKernan B."/>
            <person name="McKernan K."/>
            <person name="Mendez-Lago M."/>
            <person name="Minx P."/>
            <person name="Mollenhauer M.U."/>
            <person name="Montooth K."/>
            <person name="Mount S.M."/>
            <person name="Mu X."/>
            <person name="Myers E."/>
            <person name="Negre B."/>
            <person name="Newfeld S."/>
            <person name="Nielsen R."/>
            <person name="Noor M.A."/>
            <person name="O'Grady P."/>
            <person name="Pachter L."/>
            <person name="Papaceit M."/>
            <person name="Parisi M.J."/>
            <person name="Parisi M."/>
            <person name="Parts L."/>
            <person name="Pedersen J.S."/>
            <person name="Pesole G."/>
            <person name="Phillippy A.M."/>
            <person name="Ponting C.P."/>
            <person name="Pop M."/>
            <person name="Porcelli D."/>
            <person name="Powell J.R."/>
            <person name="Prohaska S."/>
            <person name="Pruitt K."/>
            <person name="Puig M."/>
            <person name="Quesneville H."/>
            <person name="Ram K.R."/>
            <person name="Rand D."/>
            <person name="Rasmussen M.D."/>
            <person name="Reed L.K."/>
            <person name="Reenan R."/>
            <person name="Reily A."/>
            <person name="Remington K.A."/>
            <person name="Rieger T.T."/>
            <person name="Ritchie M.G."/>
            <person name="Robin C."/>
            <person name="Rogers Y.H."/>
            <person name="Rohde C."/>
            <person name="Rozas J."/>
            <person name="Rubenfield M.J."/>
            <person name="Ruiz A."/>
            <person name="Russo S."/>
            <person name="Salzberg S.L."/>
            <person name="Sanchez-Gracia A."/>
            <person name="Saranga D.J."/>
            <person name="Sato H."/>
            <person name="Schaeffer S.W."/>
            <person name="Schatz M.C."/>
            <person name="Schlenke T."/>
            <person name="Schwartz R."/>
            <person name="Segarra C."/>
            <person name="Singh R.S."/>
            <person name="Sirot L."/>
            <person name="Sirota M."/>
            <person name="Sisneros N.B."/>
            <person name="Smith C.D."/>
            <person name="Smith T.F."/>
            <person name="Spieth J."/>
            <person name="Stage D.E."/>
            <person name="Stark A."/>
            <person name="Stephan W."/>
            <person name="Strausberg R.L."/>
            <person name="Strempel S."/>
            <person name="Sturgill D."/>
            <person name="Sutton G."/>
            <person name="Sutton G.G."/>
            <person name="Tao W."/>
            <person name="Teichmann S."/>
            <person name="Tobari Y.N."/>
            <person name="Tomimura Y."/>
            <person name="Tsolas J.M."/>
            <person name="Valente V.L."/>
            <person name="Venter E."/>
            <person name="Venter J.C."/>
            <person name="Vicario S."/>
            <person name="Vieira F.G."/>
            <person name="Vilella A.J."/>
            <person name="Villasante A."/>
            <person name="Walenz B."/>
            <person name="Wang J."/>
            <person name="Wasserman M."/>
            <person name="Watts T."/>
            <person name="Wilson D."/>
            <person name="Wilson R.K."/>
            <person name="Wing R.A."/>
            <person name="Wolfner M.F."/>
            <person name="Wong A."/>
            <person name="Wong G.K."/>
            <person name="Wu C.I."/>
            <person name="Wu G."/>
            <person name="Yamamoto D."/>
            <person name="Yang H.P."/>
            <person name="Yang S.P."/>
            <person name="Yorke J.A."/>
            <person name="Yoshida K."/>
            <person name="Zdobnov E."/>
            <person name="Zhang P."/>
            <person name="Zhang Y."/>
            <person name="Zimin A.V."/>
            <person name="Baldwin J."/>
            <person name="Abdouelleil A."/>
            <person name="Abdulkadir J."/>
            <person name="Abebe A."/>
            <person name="Abera B."/>
            <person name="Abreu J."/>
            <person name="Acer S.C."/>
            <person name="Aftuck L."/>
            <person name="Alexander A."/>
            <person name="An P."/>
            <person name="Anderson E."/>
            <person name="Anderson S."/>
            <person name="Arachi H."/>
            <person name="Azer M."/>
            <person name="Bachantsang P."/>
            <person name="Barry A."/>
            <person name="Bayul T."/>
            <person name="Berlin A."/>
            <person name="Bessette D."/>
            <person name="Bloom T."/>
            <person name="Blye J."/>
            <person name="Boguslavskiy L."/>
            <person name="Bonnet C."/>
            <person name="Boukhgalter B."/>
            <person name="Bourzgui I."/>
            <person name="Brown A."/>
            <person name="Cahill P."/>
            <person name="Channer S."/>
            <person name="Cheshatsang Y."/>
            <person name="Chuda L."/>
            <person name="Citroen M."/>
            <person name="Collymore A."/>
            <person name="Cooke P."/>
            <person name="Costello M."/>
            <person name="D'Aco K."/>
            <person name="Daza R."/>
            <person name="De Haan G."/>
            <person name="DeGray S."/>
            <person name="DeMaso C."/>
            <person name="Dhargay N."/>
            <person name="Dooley K."/>
            <person name="Dooley E."/>
            <person name="Doricent M."/>
            <person name="Dorje P."/>
            <person name="Dorjee K."/>
            <person name="Dupes A."/>
            <person name="Elong R."/>
            <person name="Falk J."/>
            <person name="Farina A."/>
            <person name="Faro S."/>
            <person name="Ferguson D."/>
            <person name="Fisher S."/>
            <person name="Foley C.D."/>
            <person name="Franke A."/>
            <person name="Friedrich D."/>
            <person name="Gadbois L."/>
            <person name="Gearin G."/>
            <person name="Gearin C.R."/>
            <person name="Giannoukos G."/>
            <person name="Goode T."/>
            <person name="Graham J."/>
            <person name="Grandbois E."/>
            <person name="Grewal S."/>
            <person name="Gyaltsen K."/>
            <person name="Hafez N."/>
            <person name="Hagos B."/>
            <person name="Hall J."/>
            <person name="Henson C."/>
            <person name="Hollinger A."/>
            <person name="Honan T."/>
            <person name="Huard M.D."/>
            <person name="Hughes L."/>
            <person name="Hurhula B."/>
            <person name="Husby M.E."/>
            <person name="Kamat A."/>
            <person name="Kanga B."/>
            <person name="Kashin S."/>
            <person name="Khazanovich D."/>
            <person name="Kisner P."/>
            <person name="Lance K."/>
            <person name="Lara M."/>
            <person name="Lee W."/>
            <person name="Lennon N."/>
            <person name="Letendre F."/>
            <person name="LeVine R."/>
            <person name="Lipovsky A."/>
            <person name="Liu X."/>
            <person name="Liu J."/>
            <person name="Liu S."/>
            <person name="Lokyitsang T."/>
            <person name="Lokyitsang Y."/>
            <person name="Lubonja R."/>
            <person name="Lui A."/>
            <person name="MacDonald P."/>
            <person name="Magnisalis V."/>
            <person name="Maru K."/>
            <person name="Matthews C."/>
            <person name="McCusker W."/>
            <person name="McDonough S."/>
            <person name="Mehta T."/>
            <person name="Meldrim J."/>
            <person name="Meneus L."/>
            <person name="Mihai O."/>
            <person name="Mihalev A."/>
            <person name="Mihova T."/>
            <person name="Mittelman R."/>
            <person name="Mlenga V."/>
            <person name="Montmayeur A."/>
            <person name="Mulrain L."/>
            <person name="Navidi A."/>
            <person name="Naylor J."/>
            <person name="Negash T."/>
            <person name="Nguyen T."/>
            <person name="Nguyen N."/>
            <person name="Nicol R."/>
            <person name="Norbu C."/>
            <person name="Norbu N."/>
            <person name="Novod N."/>
            <person name="O'Neill B."/>
            <person name="Osman S."/>
            <person name="Markiewicz E."/>
            <person name="Oyono O.L."/>
            <person name="Patti C."/>
            <person name="Phunkhang P."/>
            <person name="Pierre F."/>
            <person name="Priest M."/>
            <person name="Raghuraman S."/>
            <person name="Rege F."/>
            <person name="Reyes R."/>
            <person name="Rise C."/>
            <person name="Rogov P."/>
            <person name="Ross K."/>
            <person name="Ryan E."/>
            <person name="Settipalli S."/>
            <person name="Shea T."/>
            <person name="Sherpa N."/>
            <person name="Shi L."/>
            <person name="Shih D."/>
            <person name="Sparrow T."/>
            <person name="Spaulding J."/>
            <person name="Stalker J."/>
            <person name="Stange-Thomann N."/>
            <person name="Stavropoulos S."/>
            <person name="Stone C."/>
            <person name="Strader C."/>
            <person name="Tesfaye S."/>
            <person name="Thomson T."/>
            <person name="Thoulutsang Y."/>
            <person name="Thoulutsang D."/>
            <person name="Topham K."/>
            <person name="Topping I."/>
            <person name="Tsamla T."/>
            <person name="Vassiliev H."/>
            <person name="Vo A."/>
            <person name="Wangchuk T."/>
            <person name="Wangdi T."/>
            <person name="Weiand M."/>
            <person name="Wilkinson J."/>
            <person name="Wilson A."/>
            <person name="Yadav S."/>
            <person name="Young G."/>
            <person name="Yu Q."/>
            <person name="Zembek L."/>
            <person name="Zhong D."/>
            <person name="Zimmer A."/>
            <person name="Zwirko Z."/>
            <person name="Jaffe D.B."/>
            <person name="Alvarez P."/>
            <person name="Brockman W."/>
            <person name="Butler J."/>
            <person name="Chin C."/>
            <person name="Gnerre S."/>
            <person name="Grabherr M."/>
            <person name="Kleber M."/>
            <person name="Mauceli E."/>
            <person name="MacCallum I."/>
        </authorList>
    </citation>
    <scope>NUCLEOTIDE SEQUENCE [LARGE SCALE GENOMIC DNA]</scope>
    <source>
        <strain evidence="3">Rob3c / Tucson 14021-0248.25</strain>
    </source>
</reference>
<dbReference type="PhylomeDB" id="B4IFW2"/>
<protein>
    <submittedName>
        <fullName evidence="2">GM14995</fullName>
    </submittedName>
</protein>
<dbReference type="Proteomes" id="UP000001292">
    <property type="component" value="Unassembled WGS sequence"/>
</dbReference>
<dbReference type="OMA" id="LNHSKQM"/>
<evidence type="ECO:0000256" key="1">
    <source>
        <dbReference type="SAM" id="MobiDB-lite"/>
    </source>
</evidence>
<feature type="compositionally biased region" description="Basic and acidic residues" evidence="1">
    <location>
        <begin position="41"/>
        <end position="50"/>
    </location>
</feature>
<feature type="region of interest" description="Disordered" evidence="1">
    <location>
        <begin position="298"/>
        <end position="320"/>
    </location>
</feature>
<feature type="compositionally biased region" description="Basic and acidic residues" evidence="1">
    <location>
        <begin position="75"/>
        <end position="86"/>
    </location>
</feature>
<organism evidence="3">
    <name type="scientific">Drosophila sechellia</name>
    <name type="common">Fruit fly</name>
    <dbReference type="NCBI Taxonomy" id="7238"/>
    <lineage>
        <taxon>Eukaryota</taxon>
        <taxon>Metazoa</taxon>
        <taxon>Ecdysozoa</taxon>
        <taxon>Arthropoda</taxon>
        <taxon>Hexapoda</taxon>
        <taxon>Insecta</taxon>
        <taxon>Pterygota</taxon>
        <taxon>Neoptera</taxon>
        <taxon>Endopterygota</taxon>
        <taxon>Diptera</taxon>
        <taxon>Brachycera</taxon>
        <taxon>Muscomorpha</taxon>
        <taxon>Ephydroidea</taxon>
        <taxon>Drosophilidae</taxon>
        <taxon>Drosophila</taxon>
        <taxon>Sophophora</taxon>
    </lineage>
</organism>